<evidence type="ECO:0000256" key="18">
    <source>
        <dbReference type="ARBA" id="ARBA00035726"/>
    </source>
</evidence>
<comment type="subcellular location">
    <subcellularLocation>
        <location evidence="2">Cytoplasm</location>
    </subcellularLocation>
</comment>
<keyword evidence="11" id="KW-0227">DNA damage</keyword>
<dbReference type="SMART" id="SM00483">
    <property type="entry name" value="POLXc"/>
    <property type="match status" value="1"/>
</dbReference>
<evidence type="ECO:0000313" key="28">
    <source>
        <dbReference type="EMBL" id="SCG85475.1"/>
    </source>
</evidence>
<dbReference type="EMBL" id="LT607756">
    <property type="protein sequence ID" value="SCG85475.1"/>
    <property type="molecule type" value="Genomic_DNA"/>
</dbReference>
<keyword evidence="12" id="KW-0832">Ubl conjugation</keyword>
<evidence type="ECO:0000256" key="17">
    <source>
        <dbReference type="ARBA" id="ARBA00035717"/>
    </source>
</evidence>
<dbReference type="GO" id="GO:0140078">
    <property type="term" value="F:class I DNA-(apurinic or apyrimidinic site) endonuclease activity"/>
    <property type="evidence" value="ECO:0007669"/>
    <property type="project" value="UniProtKB-EC"/>
</dbReference>
<feature type="domain" description="Helix-hairpin-helix DNA-binding motif class 1" evidence="25">
    <location>
        <begin position="50"/>
        <end position="69"/>
    </location>
</feature>
<dbReference type="GO" id="GO:0051575">
    <property type="term" value="F:5'-deoxyribose-5-phosphate lyase activity"/>
    <property type="evidence" value="ECO:0007669"/>
    <property type="project" value="RHEA"/>
</dbReference>
<evidence type="ECO:0000256" key="4">
    <source>
        <dbReference type="ARBA" id="ARBA00012720"/>
    </source>
</evidence>
<evidence type="ECO:0000256" key="3">
    <source>
        <dbReference type="ARBA" id="ARBA00012417"/>
    </source>
</evidence>
<dbReference type="PATRIC" id="fig|129848.4.peg.919"/>
<dbReference type="InterPro" id="IPR016195">
    <property type="entry name" value="Pol/histidinol_Pase-like"/>
</dbReference>
<dbReference type="AlphaFoldDB" id="A0A1D3L1P2"/>
<dbReference type="InterPro" id="IPR028207">
    <property type="entry name" value="DNA_pol_B_palm_palm"/>
</dbReference>
<organism evidence="28 29">
    <name type="scientific">Methanobacterium congolense</name>
    <dbReference type="NCBI Taxonomy" id="118062"/>
    <lineage>
        <taxon>Archaea</taxon>
        <taxon>Methanobacteriati</taxon>
        <taxon>Methanobacteriota</taxon>
        <taxon>Methanomada group</taxon>
        <taxon>Methanobacteria</taxon>
        <taxon>Methanobacteriales</taxon>
        <taxon>Methanobacteriaceae</taxon>
        <taxon>Methanobacterium</taxon>
    </lineage>
</organism>
<protein>
    <recommendedName>
        <fullName evidence="5">DNA polymerase beta</fullName>
        <ecNumber evidence="16">2.7.7.108</ecNumber>
        <ecNumber evidence="3">2.7.7.7</ecNumber>
        <ecNumber evidence="4">4.2.99.18</ecNumber>
    </recommendedName>
    <alternativeName>
        <fullName evidence="17">5'-deoxyribose-phosphate lyase</fullName>
    </alternativeName>
    <alternativeName>
        <fullName evidence="18">AP lyase</fullName>
    </alternativeName>
</protein>
<dbReference type="GO" id="GO:0008270">
    <property type="term" value="F:zinc ion binding"/>
    <property type="evidence" value="ECO:0007669"/>
    <property type="project" value="TreeGrafter"/>
</dbReference>
<comment type="cofactor">
    <cofactor evidence="1">
        <name>Mg(2+)</name>
        <dbReference type="ChEBI" id="CHEBI:18420"/>
    </cofactor>
</comment>
<keyword evidence="13" id="KW-0239">DNA-directed DNA polymerase</keyword>
<evidence type="ECO:0000256" key="5">
    <source>
        <dbReference type="ARBA" id="ARBA00020020"/>
    </source>
</evidence>
<dbReference type="OrthoDB" id="8999at2157"/>
<dbReference type="Gene3D" id="1.10.150.110">
    <property type="entry name" value="DNA polymerase beta, N-terminal domain-like"/>
    <property type="match status" value="1"/>
</dbReference>
<dbReference type="Gene3D" id="3.30.460.10">
    <property type="entry name" value="Beta Polymerase, domain 2"/>
    <property type="match status" value="1"/>
</dbReference>
<dbReference type="Gene3D" id="3.20.20.140">
    <property type="entry name" value="Metal-dependent hydrolases"/>
    <property type="match status" value="1"/>
</dbReference>
<evidence type="ECO:0000256" key="1">
    <source>
        <dbReference type="ARBA" id="ARBA00001946"/>
    </source>
</evidence>
<evidence type="ECO:0000256" key="19">
    <source>
        <dbReference type="ARBA" id="ARBA00044632"/>
    </source>
</evidence>
<dbReference type="Gene3D" id="3.30.210.10">
    <property type="entry name" value="DNA polymerase, thumb domain"/>
    <property type="match status" value="1"/>
</dbReference>
<dbReference type="SUPFAM" id="SSF89550">
    <property type="entry name" value="PHP domain-like"/>
    <property type="match status" value="1"/>
</dbReference>
<sequence>MMNRTVAMILNRVADLLEMDGADFRTKAYRRAAHTVEFLPEDIEFVMNEGRLEELPGIGKNIAKKIQEIINTGSLAYYEDLKAMFPVDFEELMSVEGIGPRKIKLFYEKLGVRNLEDLEYAARRHKIQRLKGMGPKTELLILKNVRFARRDTGRKLLGQIMPLGKSLKEEIEKLDTVSKVVVAGSIRRRKETVGDIDLLVVAEDHESVMDHLTGLKVVEEVIAKGPLKSSVRIKGDVEVDLKVFNAESFGAAMVYFTGSKETNVELRRVAISKGLKLNEYGVYRDDTLIAGETEDEVFRALDMDTPEPELRENRGEVDAALRGELPDLVDYTEIRGDLHLHTNWSDGKSKIHEMAKKAVDLGYEYMAVTDHFKSIWMDNGMDERDLEKQLLEIESINEKFEDSMDLCVFSGVEVDIDSEGHLNIESVLLEEIDIVVAALHSGLKQNKYGLTDRIVKVMYNEDVDVLAHPTGRKILEKTGYKLDLERIFQAALDTNTLLEVNADPDRLDLNDVIIREAVDYGCKLVINSNSHSLRDMKNMEMGVATARRGWAESKDIINTLPLKSFKKSLDLN</sequence>
<gene>
    <name evidence="28" type="primary">polX</name>
    <name evidence="28" type="ORF">MCBB_0915</name>
</gene>
<evidence type="ECO:0000313" key="29">
    <source>
        <dbReference type="Proteomes" id="UP000094707"/>
    </source>
</evidence>
<evidence type="ECO:0000259" key="27">
    <source>
        <dbReference type="SMART" id="SM00483"/>
    </source>
</evidence>
<dbReference type="GO" id="GO:0003887">
    <property type="term" value="F:DNA-directed DNA polymerase activity"/>
    <property type="evidence" value="ECO:0007669"/>
    <property type="project" value="UniProtKB-KW"/>
</dbReference>
<keyword evidence="29" id="KW-1185">Reference proteome</keyword>
<dbReference type="GO" id="GO:0006281">
    <property type="term" value="P:DNA repair"/>
    <property type="evidence" value="ECO:0007669"/>
    <property type="project" value="UniProtKB-KW"/>
</dbReference>
<keyword evidence="8 28" id="KW-0808">Transferase</keyword>
<feature type="domain" description="Helix-hairpin-helix DNA-binding motif class 1" evidence="25">
    <location>
        <begin position="125"/>
        <end position="144"/>
    </location>
</feature>
<dbReference type="GO" id="GO:0005829">
    <property type="term" value="C:cytosol"/>
    <property type="evidence" value="ECO:0007669"/>
    <property type="project" value="TreeGrafter"/>
</dbReference>
<dbReference type="PRINTS" id="PR00870">
    <property type="entry name" value="DNAPOLXBETA"/>
</dbReference>
<comment type="catalytic activity">
    <reaction evidence="24">
        <text>DNA(n) + a 2'-deoxyribonucleoside 5'-triphosphate = DNA(n+1) + diphosphate</text>
        <dbReference type="Rhea" id="RHEA:22508"/>
        <dbReference type="Rhea" id="RHEA-COMP:17339"/>
        <dbReference type="Rhea" id="RHEA-COMP:17340"/>
        <dbReference type="ChEBI" id="CHEBI:33019"/>
        <dbReference type="ChEBI" id="CHEBI:61560"/>
        <dbReference type="ChEBI" id="CHEBI:173112"/>
        <dbReference type="EC" id="2.7.7.7"/>
    </reaction>
</comment>
<keyword evidence="7" id="KW-0237">DNA synthesis</keyword>
<evidence type="ECO:0000256" key="13">
    <source>
        <dbReference type="ARBA" id="ARBA00022932"/>
    </source>
</evidence>
<evidence type="ECO:0000256" key="6">
    <source>
        <dbReference type="ARBA" id="ARBA00022481"/>
    </source>
</evidence>
<dbReference type="SMART" id="SM00278">
    <property type="entry name" value="HhH1"/>
    <property type="match status" value="3"/>
</dbReference>
<dbReference type="InterPro" id="IPR027421">
    <property type="entry name" value="DNA_pol_lamdba_lyase_dom_sf"/>
</dbReference>
<keyword evidence="6" id="KW-0488">Methylation</keyword>
<evidence type="ECO:0000256" key="21">
    <source>
        <dbReference type="ARBA" id="ARBA00045548"/>
    </source>
</evidence>
<dbReference type="InterPro" id="IPR050243">
    <property type="entry name" value="PHP_phosphatase"/>
</dbReference>
<dbReference type="NCBIfam" id="NF006375">
    <property type="entry name" value="PRK08609.1"/>
    <property type="match status" value="1"/>
</dbReference>
<dbReference type="GeneID" id="30411763"/>
<feature type="domain" description="Polymerase/histidinol phosphatase N-terminal" evidence="26">
    <location>
        <begin position="336"/>
        <end position="418"/>
    </location>
</feature>
<comment type="catalytic activity">
    <reaction evidence="20">
        <text>a 5'-end 2'-deoxyribose-2'-deoxyribonucleotide-DNA = (2E,4S)-4-hydroxypenten-2-al-5-phosphate + a 5'-end 5'-phospho-2'-deoxyribonucleoside-DNA + H(+)</text>
        <dbReference type="Rhea" id="RHEA:76255"/>
        <dbReference type="Rhea" id="RHEA-COMP:13180"/>
        <dbReference type="Rhea" id="RHEA-COMP:18657"/>
        <dbReference type="ChEBI" id="CHEBI:15378"/>
        <dbReference type="ChEBI" id="CHEBI:136412"/>
        <dbReference type="ChEBI" id="CHEBI:195194"/>
        <dbReference type="ChEBI" id="CHEBI:195195"/>
    </reaction>
</comment>
<dbReference type="SUPFAM" id="SSF81301">
    <property type="entry name" value="Nucleotidyltransferase"/>
    <property type="match status" value="1"/>
</dbReference>
<evidence type="ECO:0000256" key="10">
    <source>
        <dbReference type="ARBA" id="ARBA00022705"/>
    </source>
</evidence>
<evidence type="ECO:0000256" key="23">
    <source>
        <dbReference type="ARBA" id="ARBA00048696"/>
    </source>
</evidence>
<name>A0A1D3L1P2_9EURY</name>
<comment type="catalytic activity">
    <reaction evidence="23">
        <text>L-tyrosyl-[protein] + ATP = O-(5'-adenylyl)-L-tyrosyl-[protein] + diphosphate</text>
        <dbReference type="Rhea" id="RHEA:54288"/>
        <dbReference type="Rhea" id="RHEA-COMP:10136"/>
        <dbReference type="Rhea" id="RHEA-COMP:13846"/>
        <dbReference type="ChEBI" id="CHEBI:30616"/>
        <dbReference type="ChEBI" id="CHEBI:33019"/>
        <dbReference type="ChEBI" id="CHEBI:46858"/>
        <dbReference type="ChEBI" id="CHEBI:83624"/>
        <dbReference type="EC" id="2.7.7.108"/>
    </reaction>
</comment>
<evidence type="ECO:0000256" key="16">
    <source>
        <dbReference type="ARBA" id="ARBA00034531"/>
    </source>
</evidence>
<dbReference type="GO" id="GO:0003677">
    <property type="term" value="F:DNA binding"/>
    <property type="evidence" value="ECO:0007669"/>
    <property type="project" value="InterPro"/>
</dbReference>
<dbReference type="PANTHER" id="PTHR36928:SF1">
    <property type="entry name" value="PHOSPHATASE YCDX-RELATED"/>
    <property type="match status" value="1"/>
</dbReference>
<dbReference type="EC" id="2.7.7.7" evidence="3"/>
<dbReference type="Pfam" id="PF14716">
    <property type="entry name" value="HHH_8"/>
    <property type="match status" value="1"/>
</dbReference>
<evidence type="ECO:0000256" key="22">
    <source>
        <dbReference type="ARBA" id="ARBA00047518"/>
    </source>
</evidence>
<comment type="function">
    <text evidence="21">Repair polymerase that plays a key role in base-excision repair. During this process, the damaged base is excised by specific DNA glycosylases, the DNA backbone is nicked at the abasic site by an apurinic/apyrimidic (AP) endonuclease, and POLB removes 5'-deoxyribose-phosphate from the preincised AP site acting as a 5'-deoxyribose-phosphate lyase (5'-dRP lyase); through its DNA polymerase activity, it adds one nucleotide to the 3' end of the arising single-nucleotide gap. Conducts 'gap-filling' DNA synthesis in a stepwise distributive fashion rather than in a processive fashion as for other DNA polymerases. It is also able to cleave sugar-phosphate bonds 3' to an intact AP site, acting as an AP lyase.</text>
</comment>
<dbReference type="Pfam" id="PF14792">
    <property type="entry name" value="DNA_pol_B_palm"/>
    <property type="match status" value="1"/>
</dbReference>
<dbReference type="GO" id="GO:0042578">
    <property type="term" value="F:phosphoric ester hydrolase activity"/>
    <property type="evidence" value="ECO:0007669"/>
    <property type="project" value="TreeGrafter"/>
</dbReference>
<dbReference type="InterPro" id="IPR043519">
    <property type="entry name" value="NT_sf"/>
</dbReference>
<dbReference type="InterPro" id="IPR010996">
    <property type="entry name" value="HHH_MUS81"/>
</dbReference>
<evidence type="ECO:0000256" key="8">
    <source>
        <dbReference type="ARBA" id="ARBA00022679"/>
    </source>
</evidence>
<keyword evidence="15" id="KW-0234">DNA repair</keyword>
<dbReference type="InterPro" id="IPR002008">
    <property type="entry name" value="DNA_pol_X_beta-like"/>
</dbReference>
<dbReference type="SUPFAM" id="SSF47802">
    <property type="entry name" value="DNA polymerase beta, N-terminal domain-like"/>
    <property type="match status" value="1"/>
</dbReference>
<dbReference type="Proteomes" id="UP000094707">
    <property type="component" value="Chromosome I"/>
</dbReference>
<dbReference type="STRING" id="118062.MCBB_0915"/>
<dbReference type="GO" id="GO:0004527">
    <property type="term" value="F:exonuclease activity"/>
    <property type="evidence" value="ECO:0007669"/>
    <property type="project" value="UniProtKB-KW"/>
</dbReference>
<keyword evidence="9 28" id="KW-0548">Nucleotidyltransferase</keyword>
<dbReference type="GO" id="GO:0070733">
    <property type="term" value="F:AMPylase activity"/>
    <property type="evidence" value="ECO:0007669"/>
    <property type="project" value="UniProtKB-EC"/>
</dbReference>
<dbReference type="RefSeq" id="WP_071906630.1">
    <property type="nucleotide sequence ID" value="NZ_LT607756.1"/>
</dbReference>
<evidence type="ECO:0000259" key="25">
    <source>
        <dbReference type="SMART" id="SM00278"/>
    </source>
</evidence>
<dbReference type="EC" id="2.7.7.108" evidence="16"/>
<dbReference type="Pfam" id="PF14791">
    <property type="entry name" value="DNA_pol_B_thumb"/>
    <property type="match status" value="1"/>
</dbReference>
<feature type="domain" description="DNA-directed DNA polymerase X" evidence="27">
    <location>
        <begin position="1"/>
        <end position="312"/>
    </location>
</feature>
<evidence type="ECO:0000256" key="20">
    <source>
        <dbReference type="ARBA" id="ARBA00044678"/>
    </source>
</evidence>
<dbReference type="Gene3D" id="1.10.150.20">
    <property type="entry name" value="5' to 3' exonuclease, C-terminal subdomain"/>
    <property type="match status" value="1"/>
</dbReference>
<proteinExistence type="predicted"/>
<evidence type="ECO:0000259" key="26">
    <source>
        <dbReference type="SMART" id="SM00481"/>
    </source>
</evidence>
<reference evidence="28 29" key="1">
    <citation type="submission" date="2016-08" db="EMBL/GenBank/DDBJ databases">
        <authorList>
            <person name="Seilhamer J.J."/>
        </authorList>
    </citation>
    <scope>NUCLEOTIDE SEQUENCE [LARGE SCALE GENOMIC DNA]</scope>
    <source>
        <strain evidence="28">Buetzberg</strain>
    </source>
</reference>
<keyword evidence="28" id="KW-0269">Exonuclease</keyword>
<keyword evidence="10" id="KW-0235">DNA replication</keyword>
<dbReference type="Pfam" id="PF14520">
    <property type="entry name" value="HHH_5"/>
    <property type="match status" value="1"/>
</dbReference>
<dbReference type="PANTHER" id="PTHR36928">
    <property type="entry name" value="PHOSPHATASE YCDX-RELATED"/>
    <property type="match status" value="1"/>
</dbReference>
<evidence type="ECO:0000256" key="15">
    <source>
        <dbReference type="ARBA" id="ARBA00023204"/>
    </source>
</evidence>
<evidence type="ECO:0000256" key="7">
    <source>
        <dbReference type="ARBA" id="ARBA00022634"/>
    </source>
</evidence>
<evidence type="ECO:0000256" key="11">
    <source>
        <dbReference type="ARBA" id="ARBA00022763"/>
    </source>
</evidence>
<evidence type="ECO:0000256" key="9">
    <source>
        <dbReference type="ARBA" id="ARBA00022695"/>
    </source>
</evidence>
<keyword evidence="28" id="KW-0378">Hydrolase</keyword>
<evidence type="ECO:0000256" key="12">
    <source>
        <dbReference type="ARBA" id="ARBA00022843"/>
    </source>
</evidence>
<dbReference type="InterPro" id="IPR003583">
    <property type="entry name" value="Hlx-hairpin-Hlx_DNA-bd_motif"/>
</dbReference>
<dbReference type="EC" id="4.2.99.18" evidence="4"/>
<dbReference type="Pfam" id="PF02811">
    <property type="entry name" value="PHP"/>
    <property type="match status" value="1"/>
</dbReference>
<keyword evidence="28" id="KW-0540">Nuclease</keyword>
<evidence type="ECO:0000256" key="14">
    <source>
        <dbReference type="ARBA" id="ARBA00023053"/>
    </source>
</evidence>
<dbReference type="InterPro" id="IPR029398">
    <property type="entry name" value="PolB_thumb"/>
</dbReference>
<comment type="catalytic activity">
    <reaction evidence="22">
        <text>O-(5'-adenylyl)-L-tyrosyl-[protein] + ATP = O-[5'-(adenylyl-(5'-&gt;3')-adenylyl)]-L-tyrosyl-[protein] + diphosphate</text>
        <dbReference type="Rhea" id="RHEA:66528"/>
        <dbReference type="Rhea" id="RHEA-COMP:13846"/>
        <dbReference type="Rhea" id="RHEA-COMP:17046"/>
        <dbReference type="ChEBI" id="CHEBI:30616"/>
        <dbReference type="ChEBI" id="CHEBI:33019"/>
        <dbReference type="ChEBI" id="CHEBI:83624"/>
        <dbReference type="ChEBI" id="CHEBI:167160"/>
    </reaction>
</comment>
<feature type="domain" description="Helix-hairpin-helix DNA-binding motif class 1" evidence="25">
    <location>
        <begin position="90"/>
        <end position="109"/>
    </location>
</feature>
<dbReference type="PIRSF" id="PIRSF005047">
    <property type="entry name" value="UCP005047_YshC"/>
    <property type="match status" value="1"/>
</dbReference>
<dbReference type="InterPro" id="IPR002054">
    <property type="entry name" value="DNA-dir_DNA_pol_X"/>
</dbReference>
<comment type="catalytic activity">
    <reaction evidence="19">
        <text>2'-deoxyribonucleotide-(2'-deoxyribose 5'-phosphate)-2'-deoxyribonucleotide-DNA = a 3'-end 2'-deoxyribonucleotide-(2,3-dehydro-2,3-deoxyribose 5'-phosphate)-DNA + a 5'-end 5'-phospho-2'-deoxyribonucleoside-DNA + H(+)</text>
        <dbReference type="Rhea" id="RHEA:66592"/>
        <dbReference type="Rhea" id="RHEA-COMP:13180"/>
        <dbReference type="Rhea" id="RHEA-COMP:16897"/>
        <dbReference type="Rhea" id="RHEA-COMP:17067"/>
        <dbReference type="ChEBI" id="CHEBI:15378"/>
        <dbReference type="ChEBI" id="CHEBI:136412"/>
        <dbReference type="ChEBI" id="CHEBI:157695"/>
        <dbReference type="ChEBI" id="CHEBI:167181"/>
        <dbReference type="EC" id="4.2.99.18"/>
    </reaction>
</comment>
<dbReference type="CDD" id="cd07436">
    <property type="entry name" value="PHP_PolX"/>
    <property type="match status" value="1"/>
</dbReference>
<dbReference type="InterPro" id="IPR037160">
    <property type="entry name" value="DNA_Pol_thumb_sf"/>
</dbReference>
<dbReference type="SMART" id="SM00481">
    <property type="entry name" value="POLIIIAc"/>
    <property type="match status" value="1"/>
</dbReference>
<dbReference type="KEGG" id="mcub:MCBB_0915"/>
<dbReference type="CDD" id="cd00141">
    <property type="entry name" value="NT_POLXc"/>
    <property type="match status" value="1"/>
</dbReference>
<keyword evidence="14" id="KW-0915">Sodium</keyword>
<dbReference type="InterPro" id="IPR003141">
    <property type="entry name" value="Pol/His_phosphatase_N"/>
</dbReference>
<dbReference type="InterPro" id="IPR022311">
    <property type="entry name" value="PolX-like"/>
</dbReference>
<evidence type="ECO:0000256" key="2">
    <source>
        <dbReference type="ARBA" id="ARBA00004496"/>
    </source>
</evidence>
<dbReference type="InterPro" id="IPR047967">
    <property type="entry name" value="PolX_PHP"/>
</dbReference>
<accession>A0A1D3L1P2</accession>
<evidence type="ECO:0000256" key="24">
    <source>
        <dbReference type="ARBA" id="ARBA00049244"/>
    </source>
</evidence>
<dbReference type="InterPro" id="IPR004013">
    <property type="entry name" value="PHP_dom"/>
</dbReference>